<evidence type="ECO:0000313" key="9">
    <source>
        <dbReference type="Proteomes" id="UP000663864"/>
    </source>
</evidence>
<dbReference type="SMART" id="SM00248">
    <property type="entry name" value="ANK"/>
    <property type="match status" value="2"/>
</dbReference>
<dbReference type="Proteomes" id="UP000663864">
    <property type="component" value="Unassembled WGS sequence"/>
</dbReference>
<dbReference type="PANTHER" id="PTHR47143">
    <property type="entry name" value="TRANSIENT RECEPTOR POTENTIAL CATION CHANNEL PROTEIN PAINLESS"/>
    <property type="match status" value="1"/>
</dbReference>
<dbReference type="Pfam" id="PF12796">
    <property type="entry name" value="Ank_2"/>
    <property type="match status" value="1"/>
</dbReference>
<name>A0A815UA24_9BILA</name>
<evidence type="ECO:0000313" key="8">
    <source>
        <dbReference type="EMBL" id="CAF1519638.1"/>
    </source>
</evidence>
<evidence type="ECO:0000256" key="2">
    <source>
        <dbReference type="ARBA" id="ARBA00022606"/>
    </source>
</evidence>
<dbReference type="InterPro" id="IPR002110">
    <property type="entry name" value="Ankyrin_rpt"/>
</dbReference>
<dbReference type="GO" id="GO:1902495">
    <property type="term" value="C:transmembrane transporter complex"/>
    <property type="evidence" value="ECO:0007669"/>
    <property type="project" value="TreeGrafter"/>
</dbReference>
<organism evidence="8 9">
    <name type="scientific">Rotaria sordida</name>
    <dbReference type="NCBI Taxonomy" id="392033"/>
    <lineage>
        <taxon>Eukaryota</taxon>
        <taxon>Metazoa</taxon>
        <taxon>Spiralia</taxon>
        <taxon>Gnathifera</taxon>
        <taxon>Rotifera</taxon>
        <taxon>Eurotatoria</taxon>
        <taxon>Bdelloidea</taxon>
        <taxon>Philodinida</taxon>
        <taxon>Philodinidae</taxon>
        <taxon>Rotaria</taxon>
    </lineage>
</organism>
<dbReference type="PROSITE" id="PS50088">
    <property type="entry name" value="ANK_REPEAT"/>
    <property type="match status" value="1"/>
</dbReference>
<keyword evidence="5" id="KW-0406">Ion transport</keyword>
<evidence type="ECO:0000256" key="1">
    <source>
        <dbReference type="ARBA" id="ARBA00022448"/>
    </source>
</evidence>
<dbReference type="AlphaFoldDB" id="A0A815UA24"/>
<dbReference type="Gene3D" id="1.25.40.20">
    <property type="entry name" value="Ankyrin repeat-containing domain"/>
    <property type="match status" value="1"/>
</dbReference>
<evidence type="ECO:0000256" key="7">
    <source>
        <dbReference type="PROSITE-ProRule" id="PRU00023"/>
    </source>
</evidence>
<evidence type="ECO:0000256" key="3">
    <source>
        <dbReference type="ARBA" id="ARBA00022737"/>
    </source>
</evidence>
<comment type="caution">
    <text evidence="8">The sequence shown here is derived from an EMBL/GenBank/DDBJ whole genome shotgun (WGS) entry which is preliminary data.</text>
</comment>
<feature type="repeat" description="ANK" evidence="7">
    <location>
        <begin position="9"/>
        <end position="41"/>
    </location>
</feature>
<proteinExistence type="predicted"/>
<dbReference type="GO" id="GO:0022857">
    <property type="term" value="F:transmembrane transporter activity"/>
    <property type="evidence" value="ECO:0007669"/>
    <property type="project" value="TreeGrafter"/>
</dbReference>
<reference evidence="8" key="1">
    <citation type="submission" date="2021-02" db="EMBL/GenBank/DDBJ databases">
        <authorList>
            <person name="Nowell W R."/>
        </authorList>
    </citation>
    <scope>NUCLEOTIDE SEQUENCE</scope>
</reference>
<dbReference type="SUPFAM" id="SSF48403">
    <property type="entry name" value="Ankyrin repeat"/>
    <property type="match status" value="1"/>
</dbReference>
<dbReference type="InterPro" id="IPR036770">
    <property type="entry name" value="Ankyrin_rpt-contain_sf"/>
</dbReference>
<dbReference type="PROSITE" id="PS50297">
    <property type="entry name" value="ANK_REP_REGION"/>
    <property type="match status" value="1"/>
</dbReference>
<dbReference type="GO" id="GO:0034220">
    <property type="term" value="P:monoatomic ion transmembrane transport"/>
    <property type="evidence" value="ECO:0007669"/>
    <property type="project" value="UniProtKB-KW"/>
</dbReference>
<sequence length="117" mass="13242">MNVDTIGDRRRTPLHVACGNGYTEIVKFLLEKGASSTLRDAKSYNCLDIAIIGQHEKLVKELFSHDSWRDMMRNAQPIDESEGFDTPMRKLIRYMPNVAAWVIDEKFTTVVGGPGQK</sequence>
<dbReference type="PANTHER" id="PTHR47143:SF3">
    <property type="entry name" value="PWWP DOMAIN-CONTAINING PROTEIN"/>
    <property type="match status" value="1"/>
</dbReference>
<keyword evidence="6" id="KW-0407">Ion channel</keyword>
<accession>A0A815UA24</accession>
<protein>
    <submittedName>
        <fullName evidence="8">Uncharacterized protein</fullName>
    </submittedName>
</protein>
<keyword evidence="4 7" id="KW-0040">ANK repeat</keyword>
<keyword evidence="1" id="KW-0813">Transport</keyword>
<dbReference type="EMBL" id="CAJNOT010008612">
    <property type="protein sequence ID" value="CAF1519638.1"/>
    <property type="molecule type" value="Genomic_DNA"/>
</dbReference>
<keyword evidence="2" id="KW-0716">Sensory transduction</keyword>
<dbReference type="InterPro" id="IPR052076">
    <property type="entry name" value="TRP_cation_channel"/>
</dbReference>
<evidence type="ECO:0000256" key="5">
    <source>
        <dbReference type="ARBA" id="ARBA00023065"/>
    </source>
</evidence>
<feature type="non-terminal residue" evidence="8">
    <location>
        <position position="117"/>
    </location>
</feature>
<evidence type="ECO:0000256" key="6">
    <source>
        <dbReference type="ARBA" id="ARBA00023303"/>
    </source>
</evidence>
<gene>
    <name evidence="8" type="ORF">ZHD862_LOCUS38315</name>
</gene>
<evidence type="ECO:0000256" key="4">
    <source>
        <dbReference type="ARBA" id="ARBA00023043"/>
    </source>
</evidence>
<keyword evidence="3" id="KW-0677">Repeat</keyword>